<feature type="transmembrane region" description="Helical" evidence="1">
    <location>
        <begin position="122"/>
        <end position="145"/>
    </location>
</feature>
<feature type="transmembrane region" description="Helical" evidence="1">
    <location>
        <begin position="96"/>
        <end position="116"/>
    </location>
</feature>
<protein>
    <recommendedName>
        <fullName evidence="3">DUF1129 family protein</fullName>
    </recommendedName>
</protein>
<dbReference type="EMBL" id="CACRTQ010000063">
    <property type="protein sequence ID" value="VYU48375.1"/>
    <property type="molecule type" value="Genomic_DNA"/>
</dbReference>
<feature type="transmembrane region" description="Helical" evidence="1">
    <location>
        <begin position="247"/>
        <end position="268"/>
    </location>
</feature>
<feature type="transmembrane region" description="Helical" evidence="1">
    <location>
        <begin position="189"/>
        <end position="205"/>
    </location>
</feature>
<proteinExistence type="predicted"/>
<dbReference type="Gene3D" id="1.10.1900.10">
    <property type="entry name" value="c-terminal domain of poly(a) binding protein"/>
    <property type="match status" value="1"/>
</dbReference>
<dbReference type="AlphaFoldDB" id="A0A6N3F8N4"/>
<evidence type="ECO:0000256" key="1">
    <source>
        <dbReference type="SAM" id="Phobius"/>
    </source>
</evidence>
<keyword evidence="1" id="KW-0812">Transmembrane</keyword>
<gene>
    <name evidence="2" type="ORF">EFLFYP64_02461</name>
</gene>
<name>A0A6N3F8N4_ENTFC</name>
<evidence type="ECO:0008006" key="3">
    <source>
        <dbReference type="Google" id="ProtNLM"/>
    </source>
</evidence>
<reference evidence="2" key="1">
    <citation type="submission" date="2019-11" db="EMBL/GenBank/DDBJ databases">
        <authorList>
            <person name="Feng L."/>
        </authorList>
    </citation>
    <scope>NUCLEOTIDE SEQUENCE</scope>
    <source>
        <strain evidence="2">EFaeciumLFYP64</strain>
    </source>
</reference>
<organism evidence="2">
    <name type="scientific">Enterococcus faecium</name>
    <name type="common">Streptococcus faecium</name>
    <dbReference type="NCBI Taxonomy" id="1352"/>
    <lineage>
        <taxon>Bacteria</taxon>
        <taxon>Bacillati</taxon>
        <taxon>Bacillota</taxon>
        <taxon>Bacilli</taxon>
        <taxon>Lactobacillales</taxon>
        <taxon>Enterococcaceae</taxon>
        <taxon>Enterococcus</taxon>
    </lineage>
</organism>
<dbReference type="SUPFAM" id="SSF158560">
    <property type="entry name" value="BH3980-like"/>
    <property type="match status" value="1"/>
</dbReference>
<keyword evidence="1" id="KW-1133">Transmembrane helix</keyword>
<evidence type="ECO:0000313" key="2">
    <source>
        <dbReference type="EMBL" id="VYU48375.1"/>
    </source>
</evidence>
<feature type="transmembrane region" description="Helical" evidence="1">
    <location>
        <begin position="157"/>
        <end position="177"/>
    </location>
</feature>
<accession>A0A6N3F8N4</accession>
<sequence>MNMKTNKIIERNAELQEHLTKENKKYYGNLLVYIRVMSLIRDEKKSEEMLLEILEDILEGQAHGQSAEYYLGKNPKQVADNIIKELPINVIDTIKIIISSLGILCLLKLIPILVSFEEYIDIGNFLISGVYLVFLVIALLLFMGYCLYRYESKIMNIILSLFFGVGLVVFFLLSFQLNTGLQVRLSNNLGIFLILLALLIIFYLFNKTNEKQMWIPLIPPIVIYAIAGIIIRINFFRTIINTSDGRIGLAIVLIIGLLLQYLLMWFIYRKLNKND</sequence>
<feature type="transmembrane region" description="Helical" evidence="1">
    <location>
        <begin position="217"/>
        <end position="235"/>
    </location>
</feature>
<keyword evidence="1" id="KW-0472">Membrane</keyword>